<dbReference type="Gene3D" id="3.40.50.300">
    <property type="entry name" value="P-loop containing nucleotide triphosphate hydrolases"/>
    <property type="match status" value="1"/>
</dbReference>
<dbReference type="VEuPathDB" id="FungiDB:MGYG_03865"/>
<evidence type="ECO:0000313" key="7">
    <source>
        <dbReference type="Proteomes" id="UP000002669"/>
    </source>
</evidence>
<dbReference type="Pfam" id="PF00023">
    <property type="entry name" value="Ank"/>
    <property type="match status" value="1"/>
</dbReference>
<dbReference type="InterPro" id="IPR056884">
    <property type="entry name" value="NPHP3-like_N"/>
</dbReference>
<dbReference type="InterPro" id="IPR036770">
    <property type="entry name" value="Ankyrin_rpt-contain_sf"/>
</dbReference>
<feature type="repeat" description="ANK" evidence="3">
    <location>
        <begin position="734"/>
        <end position="756"/>
    </location>
</feature>
<dbReference type="InParanoid" id="E4UU94"/>
<dbReference type="Pfam" id="PF12796">
    <property type="entry name" value="Ank_2"/>
    <property type="match status" value="3"/>
</dbReference>
<evidence type="ECO:0000256" key="4">
    <source>
        <dbReference type="SAM" id="MobiDB-lite"/>
    </source>
</evidence>
<dbReference type="PROSITE" id="PS50088">
    <property type="entry name" value="ANK_REPEAT"/>
    <property type="match status" value="1"/>
</dbReference>
<dbReference type="RefSeq" id="XP_003173691.1">
    <property type="nucleotide sequence ID" value="XM_003173643.1"/>
</dbReference>
<reference evidence="7" key="1">
    <citation type="journal article" date="2012" name="MBio">
        <title>Comparative genome analysis of Trichophyton rubrum and related dermatophytes reveals candidate genes involved in infection.</title>
        <authorList>
            <person name="Martinez D.A."/>
            <person name="Oliver B.G."/>
            <person name="Graeser Y."/>
            <person name="Goldberg J.M."/>
            <person name="Li W."/>
            <person name="Martinez-Rossi N.M."/>
            <person name="Monod M."/>
            <person name="Shelest E."/>
            <person name="Barton R.C."/>
            <person name="Birch E."/>
            <person name="Brakhage A.A."/>
            <person name="Chen Z."/>
            <person name="Gurr S.J."/>
            <person name="Heiman D."/>
            <person name="Heitman J."/>
            <person name="Kosti I."/>
            <person name="Rossi A."/>
            <person name="Saif S."/>
            <person name="Samalova M."/>
            <person name="Saunders C.W."/>
            <person name="Shea T."/>
            <person name="Summerbell R.C."/>
            <person name="Xu J."/>
            <person name="Young S."/>
            <person name="Zeng Q."/>
            <person name="Birren B.W."/>
            <person name="Cuomo C.A."/>
            <person name="White T.C."/>
        </authorList>
    </citation>
    <scope>NUCLEOTIDE SEQUENCE [LARGE SCALE GENOMIC DNA]</scope>
    <source>
        <strain evidence="7">ATCC MYA-4604 / CBS 118893</strain>
    </source>
</reference>
<dbReference type="OrthoDB" id="4207436at2759"/>
<dbReference type="PANTHER" id="PTHR24188:SF29">
    <property type="entry name" value="GH09064P"/>
    <property type="match status" value="1"/>
</dbReference>
<dbReference type="eggNOG" id="KOG0504">
    <property type="taxonomic scope" value="Eukaryota"/>
</dbReference>
<feature type="compositionally biased region" description="Polar residues" evidence="4">
    <location>
        <begin position="11"/>
        <end position="52"/>
    </location>
</feature>
<dbReference type="SMART" id="SM00248">
    <property type="entry name" value="ANK"/>
    <property type="match status" value="9"/>
</dbReference>
<dbReference type="EMBL" id="DS989824">
    <property type="protein sequence ID" value="EFR00861.1"/>
    <property type="molecule type" value="Genomic_DNA"/>
</dbReference>
<dbReference type="OMA" id="IVQIFLE"/>
<evidence type="ECO:0000256" key="3">
    <source>
        <dbReference type="PROSITE-ProRule" id="PRU00023"/>
    </source>
</evidence>
<keyword evidence="1" id="KW-0677">Repeat</keyword>
<feature type="domain" description="Nephrocystin 3-like N-terminal" evidence="5">
    <location>
        <begin position="137"/>
        <end position="313"/>
    </location>
</feature>
<protein>
    <recommendedName>
        <fullName evidence="5">Nephrocystin 3-like N-terminal domain-containing protein</fullName>
    </recommendedName>
</protein>
<name>E4UU94_ARTGP</name>
<dbReference type="SUPFAM" id="SSF52540">
    <property type="entry name" value="P-loop containing nucleoside triphosphate hydrolases"/>
    <property type="match status" value="1"/>
</dbReference>
<dbReference type="STRING" id="535722.E4UU94"/>
<dbReference type="Proteomes" id="UP000002669">
    <property type="component" value="Unassembled WGS sequence"/>
</dbReference>
<dbReference type="PROSITE" id="PS50297">
    <property type="entry name" value="ANK_REP_REGION"/>
    <property type="match status" value="1"/>
</dbReference>
<dbReference type="InterPro" id="IPR002110">
    <property type="entry name" value="Ankyrin_rpt"/>
</dbReference>
<evidence type="ECO:0000259" key="5">
    <source>
        <dbReference type="Pfam" id="PF24883"/>
    </source>
</evidence>
<evidence type="ECO:0000256" key="1">
    <source>
        <dbReference type="ARBA" id="ARBA00022737"/>
    </source>
</evidence>
<organism evidence="7">
    <name type="scientific">Arthroderma gypseum (strain ATCC MYA-4604 / CBS 118893)</name>
    <name type="common">Microsporum gypseum</name>
    <dbReference type="NCBI Taxonomy" id="535722"/>
    <lineage>
        <taxon>Eukaryota</taxon>
        <taxon>Fungi</taxon>
        <taxon>Dikarya</taxon>
        <taxon>Ascomycota</taxon>
        <taxon>Pezizomycotina</taxon>
        <taxon>Eurotiomycetes</taxon>
        <taxon>Eurotiomycetidae</taxon>
        <taxon>Onygenales</taxon>
        <taxon>Arthrodermataceae</taxon>
        <taxon>Nannizzia</taxon>
    </lineage>
</organism>
<feature type="region of interest" description="Disordered" evidence="4">
    <location>
        <begin position="1"/>
        <end position="52"/>
    </location>
</feature>
<keyword evidence="7" id="KW-1185">Reference proteome</keyword>
<dbReference type="GeneID" id="10028974"/>
<sequence length="965" mass="108280">MSELPLAGPAPQNNRNDSHASVPTSIQNFGSGPQYTNTSGPQYNNTAGGTQITGDNHITAEYNQNYGGLQLNGGHQSSQYVVIGSITQIFNANPPPDNQNTPEDKNAKNASLDLCLQSLAFEQMENRRMEIKTGAKGTCEWLFQHKTYKAWATSDRDLLWIKGKPGSGKSTLLHYVLEKAFNTRSNDTIILSFFFHGRGSELQKSPLGFYLSLLYQLLCEIPGAFPELLSTFETRCSKRGIPNKDWKWHEKELLYFFESSLPVVLKSRPVCLFVDALDECGENAAVDLAKKFNSWFKDLSSDGLPFHIYFTCRHYPIVAFECRSQICVEEENAKDISIYVHSTLPNIPGPVQDMIVKRASGVFMWARLVATRIIERDIDRSVDWEGVDWPEAGWEKVEEKIGRIPNELSDLYKQLVESIEDKQEALKLFQWVCFAKRPLSLDELRWVMIVDPKLDGPHKLLKESKDAPGFPPDNEGMKRRFTRLSCGLVEVVPPSNKPVVLLFNKPVVQFIHQSVKDFFVERGLFMLDSGARSTENPKIVVGNAHYQLFRTCICHFAIKKVTQSSSTDISDLESQFPLLRYAAESWMLHICQSDSHEFPQDNLLDYFGWPSENLVQTWERVCFYMAPSISVTATLGKSLLHVVSQYQMKGLLQAILERRADQHNFDINVRDGCGHTPLILASKHGHIATVQLLLHSDKANIDAKGNINRKWHIKPFSMFLPDTNKVDINAKDNNGMTPLISASRYGHEAIVKILLNTKKVDINAKNKNSMTPLISAACYGNEAIVKALLNTKKVDVNAKDNLDRTALIYTSKRGHEAIVKILLNTGQADINVKDQWGRSALIYASESGHTAVVEILLNTDKVDIDGKDKMDMTALIHASERGHEVMVKMLLNTCKADINAKDQWGKSALMYASDGGHTAVVEILLNTDKVDVNAKDQWGTSALMYASKYGYKAIVEILEKAGALD</sequence>
<evidence type="ECO:0000313" key="6">
    <source>
        <dbReference type="EMBL" id="EFR00861.1"/>
    </source>
</evidence>
<dbReference type="Gene3D" id="1.25.40.20">
    <property type="entry name" value="Ankyrin repeat-containing domain"/>
    <property type="match status" value="3"/>
</dbReference>
<evidence type="ECO:0000256" key="2">
    <source>
        <dbReference type="ARBA" id="ARBA00023043"/>
    </source>
</evidence>
<dbReference type="InterPro" id="IPR027417">
    <property type="entry name" value="P-loop_NTPase"/>
</dbReference>
<dbReference type="AlphaFoldDB" id="E4UU94"/>
<dbReference type="PANTHER" id="PTHR24188">
    <property type="entry name" value="ANKYRIN REPEAT PROTEIN"/>
    <property type="match status" value="1"/>
</dbReference>
<accession>E4UU94</accession>
<dbReference type="HOGENOM" id="CLU_000288_34_14_1"/>
<proteinExistence type="predicted"/>
<dbReference type="Pfam" id="PF24883">
    <property type="entry name" value="NPHP3_N"/>
    <property type="match status" value="1"/>
</dbReference>
<keyword evidence="2 3" id="KW-0040">ANK repeat</keyword>
<dbReference type="SUPFAM" id="SSF48403">
    <property type="entry name" value="Ankyrin repeat"/>
    <property type="match status" value="2"/>
</dbReference>
<gene>
    <name evidence="6" type="ORF">MGYG_03865</name>
</gene>